<dbReference type="Proteomes" id="UP000002714">
    <property type="component" value="Chromosome"/>
</dbReference>
<dbReference type="EMBL" id="CP000153">
    <property type="protein sequence ID" value="ABB43679.1"/>
    <property type="molecule type" value="Genomic_DNA"/>
</dbReference>
<gene>
    <name evidence="1" type="ordered locus">Suden_0398</name>
</gene>
<organism evidence="1 2">
    <name type="scientific">Sulfurimonas denitrificans (strain ATCC 33889 / DSM 1251)</name>
    <name type="common">Thiomicrospira denitrificans (strain ATCC 33889 / DSM 1251)</name>
    <dbReference type="NCBI Taxonomy" id="326298"/>
    <lineage>
        <taxon>Bacteria</taxon>
        <taxon>Pseudomonadati</taxon>
        <taxon>Campylobacterota</taxon>
        <taxon>Epsilonproteobacteria</taxon>
        <taxon>Campylobacterales</taxon>
        <taxon>Sulfurimonadaceae</taxon>
        <taxon>Sulfurimonas</taxon>
    </lineage>
</organism>
<dbReference type="RefSeq" id="WP_011372033.1">
    <property type="nucleotide sequence ID" value="NC_007575.1"/>
</dbReference>
<dbReference type="HOGENOM" id="CLU_1057382_0_0_7"/>
<proteinExistence type="predicted"/>
<protein>
    <recommendedName>
        <fullName evidence="3">DUF3108 domain-containing protein</fullName>
    </recommendedName>
</protein>
<dbReference type="KEGG" id="tdn:Suden_0398"/>
<evidence type="ECO:0008006" key="3">
    <source>
        <dbReference type="Google" id="ProtNLM"/>
    </source>
</evidence>
<evidence type="ECO:0000313" key="1">
    <source>
        <dbReference type="EMBL" id="ABB43679.1"/>
    </source>
</evidence>
<sequence length="263" mass="30635">MEIRFFLIFFLVVSTLFAKEISSRYEIEVTLFKKVGYADIIFKEDGKNYETTLTVTAVGMAATLLRNRFETFTSRGKIVDGRYVPDIFIKTKEDNKRSRTQTYYFDHHKNEIKLIEEKTKLVNKASFNSSNLCITYRDVNESSREEKIEEQYFKNDSLTIYLNAIKNCNARSREYPLYAIGAHNDENSVLLSYLDKKKDTKINSLQDSDYLYNLNVEPFDKSDTIVDVLIALDSDGTLKEAFMGEVFWIGKITAKRIYHNVIQ</sequence>
<dbReference type="OrthoDB" id="5334149at2"/>
<evidence type="ECO:0000313" key="2">
    <source>
        <dbReference type="Proteomes" id="UP000002714"/>
    </source>
</evidence>
<accession>Q30TK2</accession>
<keyword evidence="2" id="KW-1185">Reference proteome</keyword>
<reference evidence="1 2" key="1">
    <citation type="journal article" date="2008" name="Appl. Environ. Microbiol.">
        <title>Genome of the epsilonproteobacterial chemolithoautotroph Sulfurimonas denitrificans.</title>
        <authorList>
            <person name="Sievert S.M."/>
            <person name="Scott K.M."/>
            <person name="Klotz M.G."/>
            <person name="Chain P.S.G."/>
            <person name="Hauser L.J."/>
            <person name="Hemp J."/>
            <person name="Huegler M."/>
            <person name="Land M."/>
            <person name="Lapidus A."/>
            <person name="Larimer F.W."/>
            <person name="Lucas S."/>
            <person name="Malfatti S.A."/>
            <person name="Meyer F."/>
            <person name="Paulsen I.T."/>
            <person name="Ren Q."/>
            <person name="Simon J."/>
            <person name="Bailey K."/>
            <person name="Diaz E."/>
            <person name="Fitzpatrick K.A."/>
            <person name="Glover B."/>
            <person name="Gwatney N."/>
            <person name="Korajkic A."/>
            <person name="Long A."/>
            <person name="Mobberley J.M."/>
            <person name="Pantry S.N."/>
            <person name="Pazder G."/>
            <person name="Peterson S."/>
            <person name="Quintanilla J.D."/>
            <person name="Sprinkle R."/>
            <person name="Stephens J."/>
            <person name="Thomas P."/>
            <person name="Vaughn R."/>
            <person name="Weber M.J."/>
            <person name="Wooten L.L."/>
        </authorList>
    </citation>
    <scope>NUCLEOTIDE SEQUENCE [LARGE SCALE GENOMIC DNA]</scope>
    <source>
        <strain evidence="2">ATCC 33889 / DSM 1251</strain>
    </source>
</reference>
<name>Q30TK2_SULDN</name>
<dbReference type="AlphaFoldDB" id="Q30TK2"/>
<dbReference type="STRING" id="326298.Suden_0398"/>